<sequence>MVRIKNVSGEIENFLCDIHIHVSLLFEFNQSTIYVLNFLIYFLFYSCKIVVRNNSGKQLIFCHLSFDLKRGSLVHTLFSFIFVRLAPLIKDNLRLANYPVDEGAVEFKRFELIGHHIF</sequence>
<protein>
    <submittedName>
        <fullName evidence="2">Uncharacterized protein</fullName>
    </submittedName>
</protein>
<evidence type="ECO:0000313" key="3">
    <source>
        <dbReference type="Proteomes" id="UP000177943"/>
    </source>
</evidence>
<dbReference type="Proteomes" id="UP000177943">
    <property type="component" value="Unassembled WGS sequence"/>
</dbReference>
<feature type="transmembrane region" description="Helical" evidence="1">
    <location>
        <begin position="33"/>
        <end position="51"/>
    </location>
</feature>
<keyword evidence="1" id="KW-1133">Transmembrane helix</keyword>
<name>A0A1G2MV25_9BACT</name>
<organism evidence="2 3">
    <name type="scientific">Candidatus Taylorbacteria bacterium RIFCSPHIGHO2_02_FULL_45_35</name>
    <dbReference type="NCBI Taxonomy" id="1802311"/>
    <lineage>
        <taxon>Bacteria</taxon>
        <taxon>Candidatus Tayloriibacteriota</taxon>
    </lineage>
</organism>
<reference evidence="2 3" key="1">
    <citation type="journal article" date="2016" name="Nat. Commun.">
        <title>Thousands of microbial genomes shed light on interconnected biogeochemical processes in an aquifer system.</title>
        <authorList>
            <person name="Anantharaman K."/>
            <person name="Brown C.T."/>
            <person name="Hug L.A."/>
            <person name="Sharon I."/>
            <person name="Castelle C.J."/>
            <person name="Probst A.J."/>
            <person name="Thomas B.C."/>
            <person name="Singh A."/>
            <person name="Wilkins M.J."/>
            <person name="Karaoz U."/>
            <person name="Brodie E.L."/>
            <person name="Williams K.H."/>
            <person name="Hubbard S.S."/>
            <person name="Banfield J.F."/>
        </authorList>
    </citation>
    <scope>NUCLEOTIDE SEQUENCE [LARGE SCALE GENOMIC DNA]</scope>
</reference>
<evidence type="ECO:0000313" key="2">
    <source>
        <dbReference type="EMBL" id="OHA27129.1"/>
    </source>
</evidence>
<proteinExistence type="predicted"/>
<keyword evidence="1" id="KW-0472">Membrane</keyword>
<keyword evidence="1" id="KW-0812">Transmembrane</keyword>
<comment type="caution">
    <text evidence="2">The sequence shown here is derived from an EMBL/GenBank/DDBJ whole genome shotgun (WGS) entry which is preliminary data.</text>
</comment>
<evidence type="ECO:0000256" key="1">
    <source>
        <dbReference type="SAM" id="Phobius"/>
    </source>
</evidence>
<accession>A0A1G2MV25</accession>
<dbReference type="AlphaFoldDB" id="A0A1G2MV25"/>
<dbReference type="EMBL" id="MHRP01000021">
    <property type="protein sequence ID" value="OHA27129.1"/>
    <property type="molecule type" value="Genomic_DNA"/>
</dbReference>
<gene>
    <name evidence="2" type="ORF">A3D56_03350</name>
</gene>